<evidence type="ECO:0000256" key="26">
    <source>
        <dbReference type="ARBA" id="ARBA00048879"/>
    </source>
</evidence>
<dbReference type="PANTHER" id="PTHR45962:SF1">
    <property type="entry name" value="N-FATTY-ACYL-AMINO ACID SYNTHASE_HYDROLASE PM20D1"/>
    <property type="match status" value="1"/>
</dbReference>
<dbReference type="Pfam" id="PF01546">
    <property type="entry name" value="Peptidase_M20"/>
    <property type="match status" value="1"/>
</dbReference>
<dbReference type="SUPFAM" id="SSF55031">
    <property type="entry name" value="Bacterial exopeptidase dimerisation domain"/>
    <property type="match status" value="1"/>
</dbReference>
<evidence type="ECO:0000256" key="27">
    <source>
        <dbReference type="ARBA" id="ARBA00049100"/>
    </source>
</evidence>
<evidence type="ECO:0000256" key="30">
    <source>
        <dbReference type="ARBA" id="ARBA00079007"/>
    </source>
</evidence>
<dbReference type="InterPro" id="IPR036264">
    <property type="entry name" value="Bact_exopeptidase_dim_dom"/>
</dbReference>
<dbReference type="Pfam" id="PF07687">
    <property type="entry name" value="M20_dimer"/>
    <property type="match status" value="1"/>
</dbReference>
<evidence type="ECO:0000256" key="23">
    <source>
        <dbReference type="ARBA" id="ARBA00048822"/>
    </source>
</evidence>
<evidence type="ECO:0000256" key="15">
    <source>
        <dbReference type="ARBA" id="ARBA00047874"/>
    </source>
</evidence>
<dbReference type="InterPro" id="IPR047177">
    <property type="entry name" value="Pept_M20A"/>
</dbReference>
<dbReference type="SUPFAM" id="SSF53187">
    <property type="entry name" value="Zn-dependent exopeptidases"/>
    <property type="match status" value="1"/>
</dbReference>
<evidence type="ECO:0000256" key="2">
    <source>
        <dbReference type="ARBA" id="ARBA00006247"/>
    </source>
</evidence>
<dbReference type="GO" id="GO:1990845">
    <property type="term" value="P:adaptive thermogenesis"/>
    <property type="evidence" value="ECO:0007669"/>
    <property type="project" value="UniProtKB-ARBA"/>
</dbReference>
<dbReference type="GO" id="GO:0004046">
    <property type="term" value="F:aminoacylase activity"/>
    <property type="evidence" value="ECO:0007669"/>
    <property type="project" value="UniProtKB-EC"/>
</dbReference>
<evidence type="ECO:0000256" key="3">
    <source>
        <dbReference type="ARBA" id="ARBA00011913"/>
    </source>
</evidence>
<keyword evidence="34" id="KW-1185">Reference proteome</keyword>
<evidence type="ECO:0000259" key="32">
    <source>
        <dbReference type="Pfam" id="PF07687"/>
    </source>
</evidence>
<comment type="catalytic activity">
    <reaction evidence="17">
        <text>N-(9Z-octadecenoyl)-L-methionine + H2O = (9Z)-octadecenoate + L-methionine</text>
        <dbReference type="Rhea" id="RHEA:64144"/>
        <dbReference type="ChEBI" id="CHEBI:15377"/>
        <dbReference type="ChEBI" id="CHEBI:30823"/>
        <dbReference type="ChEBI" id="CHEBI:57844"/>
        <dbReference type="ChEBI" id="CHEBI:149732"/>
    </reaction>
    <physiologicalReaction direction="left-to-right" evidence="17">
        <dbReference type="Rhea" id="RHEA:64145"/>
    </physiologicalReaction>
</comment>
<evidence type="ECO:0000256" key="8">
    <source>
        <dbReference type="ARBA" id="ARBA00034698"/>
    </source>
</evidence>
<comment type="pathway">
    <text evidence="1">Lipid metabolism; fatty acid metabolism.</text>
</comment>
<feature type="signal peptide" evidence="31">
    <location>
        <begin position="1"/>
        <end position="21"/>
    </location>
</feature>
<dbReference type="Ensembl" id="ENSBIXT00000021845.1">
    <property type="protein sequence ID" value="ENSBIXP00000012115.1"/>
    <property type="gene ID" value="ENSBIXG00000017220.1"/>
</dbReference>
<protein>
    <recommendedName>
        <fullName evidence="29">N-fatty-acyl-amino acid synthase/hydrolase PM20D1</fullName>
        <ecNumber evidence="9">3.5.1.114</ecNumber>
        <ecNumber evidence="3">3.5.1.14</ecNumber>
    </recommendedName>
    <alternativeName>
        <fullName evidence="30">Peptidase M20 domain-containing protein 1</fullName>
    </alternativeName>
</protein>
<comment type="catalytic activity">
    <reaction evidence="13">
        <text>N-octadecanoyl-L-phenylalanine + H2O = octadecanoate + L-phenylalanine</text>
        <dbReference type="Rhea" id="RHEA:64128"/>
        <dbReference type="ChEBI" id="CHEBI:15377"/>
        <dbReference type="ChEBI" id="CHEBI:25629"/>
        <dbReference type="ChEBI" id="CHEBI:58095"/>
        <dbReference type="ChEBI" id="CHEBI:149700"/>
    </reaction>
    <physiologicalReaction direction="left-to-right" evidence="13">
        <dbReference type="Rhea" id="RHEA:64129"/>
    </physiologicalReaction>
</comment>
<dbReference type="AlphaFoldDB" id="A0A4W2CGH7"/>
<proteinExistence type="inferred from homology"/>
<dbReference type="InterPro" id="IPR002933">
    <property type="entry name" value="Peptidase_M20"/>
</dbReference>
<dbReference type="Gene3D" id="1.10.150.900">
    <property type="match status" value="1"/>
</dbReference>
<evidence type="ECO:0000256" key="12">
    <source>
        <dbReference type="ARBA" id="ARBA00047567"/>
    </source>
</evidence>
<comment type="catalytic activity">
    <reaction evidence="15">
        <text>(5Z,8Z,11Z,14Z)-eicosatetraenoate + L-phenylalanine = N-(5Z,8Z,11Z,14Z-eicosatetraenoyl)-L-phenylalanine + H2O</text>
        <dbReference type="Rhea" id="RHEA:51312"/>
        <dbReference type="ChEBI" id="CHEBI:15377"/>
        <dbReference type="ChEBI" id="CHEBI:32395"/>
        <dbReference type="ChEBI" id="CHEBI:58095"/>
        <dbReference type="ChEBI" id="CHEBI:134022"/>
    </reaction>
    <physiologicalReaction direction="left-to-right" evidence="15">
        <dbReference type="Rhea" id="RHEA:51313"/>
    </physiologicalReaction>
    <physiologicalReaction direction="right-to-left" evidence="15">
        <dbReference type="Rhea" id="RHEA:51314"/>
    </physiologicalReaction>
</comment>
<evidence type="ECO:0000256" key="1">
    <source>
        <dbReference type="ARBA" id="ARBA00004872"/>
    </source>
</evidence>
<sequence length="731" mass="80283">MARPSVCLLASLSALLLGIAAVSRSKGLRGTESQREPRIPSQFSQEQRIAMKEALKGAIQIPTVSFSPKELNTTALAEFGEYIRKVFPTVFHTSFIRHEVVGNYSHLFTIKGSDPSMQPYILLAHIDVVPAPDKGWDVPPFSGLERDGFIYGRGTLDNKNSLMAILQALELLLIRNYIPRRSFFIALGHDEEISGINGAQKISALLQARGVQLAFVVDEGSFILDGFIPYLKKPFAMVSVSEKGAINLMLQVNTTTGHSSAPPKETSIGILAAAVSRLEQTPMPNMFGSGPLMTAVEQLANEFPFPTNIVLNNLWLFRPLVSRLMERNYITNSLVRTTTALTMFNAGVKVNVIPPVAEAIINFRLHPAQTVQEVLKLAKDIVADDRIQFHVLDAFDPLPISPSDDQALGYQLLRQTIHSVFPEVNIVAPGTCIGNTDSRHYLNLTTGIYRFNPIYLQPQDFSSIHGINEKISVQAYETQVKFVFEFIQNVILHLEQDCNYVTTTITTTAGQIKWSVQHRLVTGGKLRLGALGEPQTSWFWRLEPGEDNLRPWAPPKGALGFAPLPYPATCCCHPTPGDTNLRKHFPGTSCELSSQGKGSLSLEPRSSRALALPSCPGSDLSRESGGQVGRGLPTETLLHGWGKGQLPSLRGPQSSSLFSVGSKPEHIGICSVAVRCKALKGSISWLEAGSYALWITRESRSQRETQTELGLETTFPLFLLSRQDLPRLPGV</sequence>
<reference evidence="33" key="3">
    <citation type="submission" date="2025-09" db="UniProtKB">
        <authorList>
            <consortium name="Ensembl"/>
        </authorList>
    </citation>
    <scope>IDENTIFICATION</scope>
</reference>
<comment type="catalytic activity">
    <reaction evidence="16">
        <text>N-hexadecanoyl-L-phenylalanine + H2O = hexadecanoate + L-phenylalanine</text>
        <dbReference type="Rhea" id="RHEA:64124"/>
        <dbReference type="ChEBI" id="CHEBI:7896"/>
        <dbReference type="ChEBI" id="CHEBI:15377"/>
        <dbReference type="ChEBI" id="CHEBI:58095"/>
        <dbReference type="ChEBI" id="CHEBI:149699"/>
    </reaction>
    <physiologicalReaction direction="left-to-right" evidence="16">
        <dbReference type="Rhea" id="RHEA:64125"/>
    </physiologicalReaction>
</comment>
<evidence type="ECO:0000256" key="5">
    <source>
        <dbReference type="ARBA" id="ARBA00022723"/>
    </source>
</evidence>
<feature type="domain" description="Peptidase M20 dimerisation" evidence="32">
    <location>
        <begin position="241"/>
        <end position="384"/>
    </location>
</feature>
<keyword evidence="31" id="KW-0732">Signal</keyword>
<accession>A0A4W2CGH7</accession>
<evidence type="ECO:0000256" key="22">
    <source>
        <dbReference type="ARBA" id="ARBA00048729"/>
    </source>
</evidence>
<reference evidence="33 34" key="1">
    <citation type="submission" date="2018-11" db="EMBL/GenBank/DDBJ databases">
        <title>Haplotype-resolved cattle genomes.</title>
        <authorList>
            <person name="Low W.Y."/>
            <person name="Tearle R."/>
            <person name="Bickhart D.M."/>
            <person name="Rosen B.D."/>
            <person name="Koren S."/>
            <person name="Rhie A."/>
            <person name="Hiendleder S."/>
            <person name="Phillippy A.M."/>
            <person name="Smith T.P.L."/>
            <person name="Williams J.L."/>
        </authorList>
    </citation>
    <scope>NUCLEOTIDE SEQUENCE [LARGE SCALE GENOMIC DNA]</scope>
</reference>
<dbReference type="GO" id="GO:0046872">
    <property type="term" value="F:metal ion binding"/>
    <property type="evidence" value="ECO:0007669"/>
    <property type="project" value="UniProtKB-KW"/>
</dbReference>
<evidence type="ECO:0000256" key="16">
    <source>
        <dbReference type="ARBA" id="ARBA00047879"/>
    </source>
</evidence>
<evidence type="ECO:0000256" key="20">
    <source>
        <dbReference type="ARBA" id="ARBA00048579"/>
    </source>
</evidence>
<evidence type="ECO:0000256" key="24">
    <source>
        <dbReference type="ARBA" id="ARBA00048827"/>
    </source>
</evidence>
<dbReference type="GO" id="GO:0043604">
    <property type="term" value="P:amide biosynthetic process"/>
    <property type="evidence" value="ECO:0007669"/>
    <property type="project" value="TreeGrafter"/>
</dbReference>
<dbReference type="Proteomes" id="UP000314981">
    <property type="component" value="Chromosome 16"/>
</dbReference>
<evidence type="ECO:0000313" key="34">
    <source>
        <dbReference type="Proteomes" id="UP000314981"/>
    </source>
</evidence>
<comment type="catalytic activity">
    <reaction evidence="18">
        <text>N-(9Z-octadecenoyl)-L-asparagine + H2O = L-asparagine + (9Z)-octadecenoate</text>
        <dbReference type="Rhea" id="RHEA:64136"/>
        <dbReference type="ChEBI" id="CHEBI:15377"/>
        <dbReference type="ChEBI" id="CHEBI:30823"/>
        <dbReference type="ChEBI" id="CHEBI:58048"/>
        <dbReference type="ChEBI" id="CHEBI:149730"/>
    </reaction>
    <physiologicalReaction direction="left-to-right" evidence="18">
        <dbReference type="Rhea" id="RHEA:64137"/>
    </physiologicalReaction>
</comment>
<keyword evidence="7" id="KW-0862">Zinc</keyword>
<comment type="catalytic activity">
    <reaction evidence="19">
        <text>N-(5Z,8Z,11Z,14Z)-eicosatetraenoyl-glycine + H2O = (5Z,8Z,11Z,14Z)-eicosatetraenoate + glycine</text>
        <dbReference type="Rhea" id="RHEA:64108"/>
        <dbReference type="ChEBI" id="CHEBI:15377"/>
        <dbReference type="ChEBI" id="CHEBI:32395"/>
        <dbReference type="ChEBI" id="CHEBI:57305"/>
        <dbReference type="ChEBI" id="CHEBI:59002"/>
    </reaction>
    <physiologicalReaction direction="left-to-right" evidence="19">
        <dbReference type="Rhea" id="RHEA:64109"/>
    </physiologicalReaction>
    <physiologicalReaction direction="right-to-left" evidence="19">
        <dbReference type="Rhea" id="RHEA:64110"/>
    </physiologicalReaction>
</comment>
<keyword evidence="6" id="KW-0378">Hydrolase</keyword>
<dbReference type="GO" id="GO:0006520">
    <property type="term" value="P:amino acid metabolic process"/>
    <property type="evidence" value="ECO:0007669"/>
    <property type="project" value="UniProtKB-ARBA"/>
</dbReference>
<evidence type="ECO:0000256" key="6">
    <source>
        <dbReference type="ARBA" id="ARBA00022801"/>
    </source>
</evidence>
<evidence type="ECO:0000256" key="17">
    <source>
        <dbReference type="ARBA" id="ARBA00048145"/>
    </source>
</evidence>
<evidence type="ECO:0000256" key="9">
    <source>
        <dbReference type="ARBA" id="ARBA00034807"/>
    </source>
</evidence>
<evidence type="ECO:0000256" key="11">
    <source>
        <dbReference type="ARBA" id="ARBA00047450"/>
    </source>
</evidence>
<comment type="catalytic activity">
    <reaction evidence="25">
        <text>an N-acyl-aromatic L-alpha-amino acid + H2O = an aromatic L-alpha-amino acid + a carboxylate</text>
        <dbReference type="Rhea" id="RHEA:54184"/>
        <dbReference type="ChEBI" id="CHEBI:15377"/>
        <dbReference type="ChEBI" id="CHEBI:29067"/>
        <dbReference type="ChEBI" id="CHEBI:84824"/>
        <dbReference type="ChEBI" id="CHEBI:138093"/>
        <dbReference type="EC" id="3.5.1.114"/>
    </reaction>
    <physiologicalReaction direction="left-to-right" evidence="25">
        <dbReference type="Rhea" id="RHEA:54185"/>
    </physiologicalReaction>
    <physiologicalReaction direction="right-to-left" evidence="25">
        <dbReference type="Rhea" id="RHEA:54186"/>
    </physiologicalReaction>
</comment>
<comment type="catalytic activity">
    <reaction evidence="24">
        <text>N-(9Z-octadecenoyl)-L-leucine + H2O = L-leucine + (9Z)-octadecenoate</text>
        <dbReference type="Rhea" id="RHEA:51360"/>
        <dbReference type="ChEBI" id="CHEBI:15377"/>
        <dbReference type="ChEBI" id="CHEBI:30823"/>
        <dbReference type="ChEBI" id="CHEBI:57427"/>
        <dbReference type="ChEBI" id="CHEBI:134035"/>
    </reaction>
    <physiologicalReaction direction="left-to-right" evidence="24">
        <dbReference type="Rhea" id="RHEA:51361"/>
    </physiologicalReaction>
    <physiologicalReaction direction="right-to-left" evidence="24">
        <dbReference type="Rhea" id="RHEA:51362"/>
    </physiologicalReaction>
</comment>
<comment type="catalytic activity">
    <reaction evidence="14">
        <text>N-(9Z-octadecenoyl)-L-tyrosine + H2O = L-tyrosine + (9Z)-octadecenoate</text>
        <dbReference type="Rhea" id="RHEA:64184"/>
        <dbReference type="ChEBI" id="CHEBI:15377"/>
        <dbReference type="ChEBI" id="CHEBI:30823"/>
        <dbReference type="ChEBI" id="CHEBI:58315"/>
        <dbReference type="ChEBI" id="CHEBI:149734"/>
    </reaction>
    <physiologicalReaction direction="left-to-right" evidence="14">
        <dbReference type="Rhea" id="RHEA:64185"/>
    </physiologicalReaction>
</comment>
<comment type="catalytic activity">
    <reaction evidence="28">
        <text>N-(9Z-octadecenoyl)-L-lysine + H2O = L-lysine + (9Z)-octadecenoate</text>
        <dbReference type="Rhea" id="RHEA:64192"/>
        <dbReference type="ChEBI" id="CHEBI:15377"/>
        <dbReference type="ChEBI" id="CHEBI:30823"/>
        <dbReference type="ChEBI" id="CHEBI:32551"/>
        <dbReference type="ChEBI" id="CHEBI:149731"/>
    </reaction>
    <physiologicalReaction direction="left-to-right" evidence="28">
        <dbReference type="Rhea" id="RHEA:64193"/>
    </physiologicalReaction>
</comment>
<comment type="catalytic activity">
    <reaction evidence="12">
        <text>N-(4Z,7Z,10Z,13Z,16Z,19Z-docosahexaenoyl)-L-phenylalanine + H2O = (4Z,7Z,10Z,13Z,16Z,19Z)-docosahexaenoate + L-phenylalanine</text>
        <dbReference type="Rhea" id="RHEA:64132"/>
        <dbReference type="ChEBI" id="CHEBI:15377"/>
        <dbReference type="ChEBI" id="CHEBI:58095"/>
        <dbReference type="ChEBI" id="CHEBI:77016"/>
        <dbReference type="ChEBI" id="CHEBI:149701"/>
    </reaction>
    <physiologicalReaction direction="left-to-right" evidence="12">
        <dbReference type="Rhea" id="RHEA:64133"/>
    </physiologicalReaction>
</comment>
<evidence type="ECO:0000256" key="13">
    <source>
        <dbReference type="ARBA" id="ARBA00047723"/>
    </source>
</evidence>
<dbReference type="STRING" id="30522.A0A4W2CGH7"/>
<comment type="pathway">
    <text evidence="8">Amino-acid metabolism.</text>
</comment>
<evidence type="ECO:0000256" key="25">
    <source>
        <dbReference type="ARBA" id="ARBA00048840"/>
    </source>
</evidence>
<feature type="chain" id="PRO_5021442232" description="N-fatty-acyl-amino acid synthase/hydrolase PM20D1" evidence="31">
    <location>
        <begin position="22"/>
        <end position="731"/>
    </location>
</feature>
<dbReference type="GO" id="GO:0006508">
    <property type="term" value="P:proteolysis"/>
    <property type="evidence" value="ECO:0007669"/>
    <property type="project" value="UniProtKB-KW"/>
</dbReference>
<dbReference type="Gene3D" id="3.30.70.360">
    <property type="match status" value="1"/>
</dbReference>
<comment type="catalytic activity">
    <reaction evidence="21">
        <text>N-(9Z-octadecenoyl)-L-serine + H2O = L-serine + (9Z)-octadecenoate</text>
        <dbReference type="Rhea" id="RHEA:51352"/>
        <dbReference type="ChEBI" id="CHEBI:15377"/>
        <dbReference type="ChEBI" id="CHEBI:30823"/>
        <dbReference type="ChEBI" id="CHEBI:33384"/>
        <dbReference type="ChEBI" id="CHEBI:134031"/>
    </reaction>
    <physiologicalReaction direction="left-to-right" evidence="21">
        <dbReference type="Rhea" id="RHEA:51353"/>
    </physiologicalReaction>
</comment>
<evidence type="ECO:0000256" key="7">
    <source>
        <dbReference type="ARBA" id="ARBA00022833"/>
    </source>
</evidence>
<dbReference type="GO" id="GO:0006629">
    <property type="term" value="P:lipid metabolic process"/>
    <property type="evidence" value="ECO:0007669"/>
    <property type="project" value="UniProtKB-ARBA"/>
</dbReference>
<keyword evidence="5" id="KW-0479">Metal-binding</keyword>
<dbReference type="EC" id="3.5.1.14" evidence="3"/>
<dbReference type="OMA" id="DWTHHPF"/>
<comment type="catalytic activity">
    <reaction evidence="11">
        <text>(9Z)-octadecenoate + glycine = N-(9Z-octadecenoyl)glycine + H2O</text>
        <dbReference type="Rhea" id="RHEA:51316"/>
        <dbReference type="ChEBI" id="CHEBI:15377"/>
        <dbReference type="ChEBI" id="CHEBI:30823"/>
        <dbReference type="ChEBI" id="CHEBI:57305"/>
        <dbReference type="ChEBI" id="CHEBI:133992"/>
    </reaction>
    <physiologicalReaction direction="right-to-left" evidence="11">
        <dbReference type="Rhea" id="RHEA:51318"/>
    </physiologicalReaction>
</comment>
<dbReference type="GO" id="GO:0005576">
    <property type="term" value="C:extracellular region"/>
    <property type="evidence" value="ECO:0007669"/>
    <property type="project" value="UniProtKB-ARBA"/>
</dbReference>
<evidence type="ECO:0000256" key="19">
    <source>
        <dbReference type="ARBA" id="ARBA00048402"/>
    </source>
</evidence>
<dbReference type="PANTHER" id="PTHR45962">
    <property type="entry name" value="N-FATTY-ACYL-AMINO ACID SYNTHASE/HYDROLASE PM20D1"/>
    <property type="match status" value="1"/>
</dbReference>
<organism evidence="33 34">
    <name type="scientific">Bos indicus x Bos taurus</name>
    <name type="common">Hybrid cattle</name>
    <dbReference type="NCBI Taxonomy" id="30522"/>
    <lineage>
        <taxon>Eukaryota</taxon>
        <taxon>Metazoa</taxon>
        <taxon>Chordata</taxon>
        <taxon>Craniata</taxon>
        <taxon>Vertebrata</taxon>
        <taxon>Euteleostomi</taxon>
        <taxon>Mammalia</taxon>
        <taxon>Eutheria</taxon>
        <taxon>Laurasiatheria</taxon>
        <taxon>Artiodactyla</taxon>
        <taxon>Ruminantia</taxon>
        <taxon>Pecora</taxon>
        <taxon>Bovidae</taxon>
        <taxon>Bovinae</taxon>
        <taxon>Bos</taxon>
    </lineage>
</organism>
<dbReference type="Gene3D" id="3.40.630.10">
    <property type="entry name" value="Zn peptidases"/>
    <property type="match status" value="1"/>
</dbReference>
<evidence type="ECO:0000256" key="10">
    <source>
        <dbReference type="ARBA" id="ARBA00046147"/>
    </source>
</evidence>
<evidence type="ECO:0000256" key="29">
    <source>
        <dbReference type="ARBA" id="ARBA00069960"/>
    </source>
</evidence>
<comment type="catalytic activity">
    <reaction evidence="26">
        <text>L-phenylalanine + (9Z)-octadecenoate = N-(9Z-octadecenoyl)-L-phenylalanine + H2O</text>
        <dbReference type="Rhea" id="RHEA:51300"/>
        <dbReference type="ChEBI" id="CHEBI:15377"/>
        <dbReference type="ChEBI" id="CHEBI:30823"/>
        <dbReference type="ChEBI" id="CHEBI:58095"/>
        <dbReference type="ChEBI" id="CHEBI:134020"/>
    </reaction>
    <physiologicalReaction direction="left-to-right" evidence="26">
        <dbReference type="Rhea" id="RHEA:51301"/>
    </physiologicalReaction>
    <physiologicalReaction direction="right-to-left" evidence="26">
        <dbReference type="Rhea" id="RHEA:51302"/>
    </physiologicalReaction>
</comment>
<dbReference type="GO" id="GO:0043605">
    <property type="term" value="P:amide catabolic process"/>
    <property type="evidence" value="ECO:0007669"/>
    <property type="project" value="UniProtKB-ARBA"/>
</dbReference>
<evidence type="ECO:0000313" key="33">
    <source>
        <dbReference type="Ensembl" id="ENSBIXP00000012115.1"/>
    </source>
</evidence>
<dbReference type="InterPro" id="IPR011650">
    <property type="entry name" value="Peptidase_M20_dimer"/>
</dbReference>
<dbReference type="FunFam" id="3.40.630.10:FF:000027">
    <property type="entry name" value="N-fatty-acyl-amino acid synthase/hydrolase PM20D1"/>
    <property type="match status" value="1"/>
</dbReference>
<dbReference type="CDD" id="cd05674">
    <property type="entry name" value="M20_yscS"/>
    <property type="match status" value="1"/>
</dbReference>
<comment type="function">
    <text evidence="10">Secreted enzyme that regulates the endogenous N-fatty acyl amino acid (NAAs) tissue and circulating levels by functioning as a bidirectional NAA synthase/hydrolase. It condenses free fatty acids and free amino acids to generate NAAs and bidirectionally catalyzes the reverse hydrolysis reaction. Some of these NAAs stimulate oxidative metabolism via mitochondrial uncoupling, increasing energy expenditure in a UPC1-independent manner. Thereby, this secreted protein may indirectly regulate whole body energy expenditure. PM20D1 circulates in tight association with both low- and high-density (LDL and HDL,respectively) lipoprotein particles.</text>
</comment>
<dbReference type="FunFam" id="1.10.150.900:FF:000003">
    <property type="entry name" value="N-fatty-acyl-amino acid synthase/hydrolase PM20D1"/>
    <property type="match status" value="1"/>
</dbReference>
<evidence type="ECO:0000256" key="28">
    <source>
        <dbReference type="ARBA" id="ARBA00049457"/>
    </source>
</evidence>
<name>A0A4W2CGH7_BOBOX</name>
<evidence type="ECO:0000256" key="4">
    <source>
        <dbReference type="ARBA" id="ARBA00022670"/>
    </source>
</evidence>
<dbReference type="EC" id="3.5.1.114" evidence="9"/>
<comment type="catalytic activity">
    <reaction evidence="22">
        <text>N-(9Z-octadecenoyl)-L-glutamine + H2O = L-glutamine + (9Z)-octadecenoate</text>
        <dbReference type="Rhea" id="RHEA:51356"/>
        <dbReference type="ChEBI" id="CHEBI:15377"/>
        <dbReference type="ChEBI" id="CHEBI:30823"/>
        <dbReference type="ChEBI" id="CHEBI:58359"/>
        <dbReference type="ChEBI" id="CHEBI:134033"/>
    </reaction>
    <physiologicalReaction direction="left-to-right" evidence="22">
        <dbReference type="Rhea" id="RHEA:51357"/>
    </physiologicalReaction>
</comment>
<comment type="catalytic activity">
    <reaction evidence="23">
        <text>N-(9Z-octadecenoyl)-L-tryptophan + H2O = L-tryptophan + (9Z)-octadecenoate</text>
        <dbReference type="Rhea" id="RHEA:64176"/>
        <dbReference type="ChEBI" id="CHEBI:15377"/>
        <dbReference type="ChEBI" id="CHEBI:30823"/>
        <dbReference type="ChEBI" id="CHEBI:57912"/>
        <dbReference type="ChEBI" id="CHEBI:149733"/>
    </reaction>
    <physiologicalReaction direction="left-to-right" evidence="23">
        <dbReference type="Rhea" id="RHEA:64177"/>
    </physiologicalReaction>
</comment>
<comment type="similarity">
    <text evidence="2">Belongs to the peptidase M20A family.</text>
</comment>
<comment type="catalytic activity">
    <reaction evidence="27">
        <text>N-(5Z,8Z,11Z,14Z-eicosatetraenoyl)-L-serine + H2O = (5Z,8Z,11Z,14Z)-eicosatetraenoate + L-serine</text>
        <dbReference type="Rhea" id="RHEA:64116"/>
        <dbReference type="ChEBI" id="CHEBI:15377"/>
        <dbReference type="ChEBI" id="CHEBI:32395"/>
        <dbReference type="ChEBI" id="CHEBI:33384"/>
        <dbReference type="ChEBI" id="CHEBI:149697"/>
    </reaction>
    <physiologicalReaction direction="left-to-right" evidence="27">
        <dbReference type="Rhea" id="RHEA:64117"/>
    </physiologicalReaction>
    <physiologicalReaction direction="right-to-left" evidence="27">
        <dbReference type="Rhea" id="RHEA:64118"/>
    </physiologicalReaction>
</comment>
<reference evidence="33" key="2">
    <citation type="submission" date="2025-08" db="UniProtKB">
        <authorList>
            <consortium name="Ensembl"/>
        </authorList>
    </citation>
    <scope>IDENTIFICATION</scope>
</reference>
<evidence type="ECO:0000256" key="18">
    <source>
        <dbReference type="ARBA" id="ARBA00048380"/>
    </source>
</evidence>
<comment type="catalytic activity">
    <reaction evidence="20">
        <text>an N-acyl-L-amino acid + H2O = an L-alpha-amino acid + a carboxylate</text>
        <dbReference type="Rhea" id="RHEA:15565"/>
        <dbReference type="ChEBI" id="CHEBI:15377"/>
        <dbReference type="ChEBI" id="CHEBI:29067"/>
        <dbReference type="ChEBI" id="CHEBI:59869"/>
        <dbReference type="ChEBI" id="CHEBI:59874"/>
        <dbReference type="EC" id="3.5.1.14"/>
    </reaction>
    <physiologicalReaction direction="left-to-right" evidence="20">
        <dbReference type="Rhea" id="RHEA:15566"/>
    </physiologicalReaction>
    <physiologicalReaction direction="right-to-left" evidence="20">
        <dbReference type="Rhea" id="RHEA:15567"/>
    </physiologicalReaction>
</comment>
<evidence type="ECO:0000256" key="31">
    <source>
        <dbReference type="SAM" id="SignalP"/>
    </source>
</evidence>
<evidence type="ECO:0000256" key="14">
    <source>
        <dbReference type="ARBA" id="ARBA00047866"/>
    </source>
</evidence>
<evidence type="ECO:0000256" key="21">
    <source>
        <dbReference type="ARBA" id="ARBA00048597"/>
    </source>
</evidence>
<dbReference type="GO" id="GO:0008233">
    <property type="term" value="F:peptidase activity"/>
    <property type="evidence" value="ECO:0007669"/>
    <property type="project" value="UniProtKB-KW"/>
</dbReference>
<keyword evidence="4" id="KW-0645">Protease</keyword>